<feature type="region of interest" description="Disordered" evidence="7">
    <location>
        <begin position="1"/>
        <end position="68"/>
    </location>
</feature>
<dbReference type="PANTHER" id="PTHR30386:SF26">
    <property type="entry name" value="TRANSPORT PROTEIN COMB"/>
    <property type="match status" value="1"/>
</dbReference>
<keyword evidence="6" id="KW-0175">Coiled coil</keyword>
<comment type="caution">
    <text evidence="9">The sequence shown here is derived from an EMBL/GenBank/DDBJ whole genome shotgun (WGS) entry which is preliminary data.</text>
</comment>
<evidence type="ECO:0000256" key="5">
    <source>
        <dbReference type="ARBA" id="ARBA00023136"/>
    </source>
</evidence>
<feature type="compositionally biased region" description="Polar residues" evidence="7">
    <location>
        <begin position="1"/>
        <end position="13"/>
    </location>
</feature>
<evidence type="ECO:0000256" key="1">
    <source>
        <dbReference type="ARBA" id="ARBA00004167"/>
    </source>
</evidence>
<protein>
    <recommendedName>
        <fullName evidence="8">AprE-like beta-barrel domain-containing protein</fullName>
    </recommendedName>
</protein>
<dbReference type="Gene3D" id="2.40.50.100">
    <property type="match status" value="1"/>
</dbReference>
<dbReference type="EMBL" id="MRCB01000008">
    <property type="protein sequence ID" value="OKH23731.1"/>
    <property type="molecule type" value="Genomic_DNA"/>
</dbReference>
<organism evidence="9 10">
    <name type="scientific">Hydrococcus rivularis NIES-593</name>
    <dbReference type="NCBI Taxonomy" id="1921803"/>
    <lineage>
        <taxon>Bacteria</taxon>
        <taxon>Bacillati</taxon>
        <taxon>Cyanobacteriota</taxon>
        <taxon>Cyanophyceae</taxon>
        <taxon>Pleurocapsales</taxon>
        <taxon>Hydrococcaceae</taxon>
        <taxon>Hydrococcus</taxon>
    </lineage>
</organism>
<comment type="subcellular location">
    <subcellularLocation>
        <location evidence="1">Membrane</location>
        <topology evidence="1">Single-pass membrane protein</topology>
    </subcellularLocation>
</comment>
<name>A0A1U7HJK5_9CYAN</name>
<evidence type="ECO:0000256" key="4">
    <source>
        <dbReference type="ARBA" id="ARBA00022989"/>
    </source>
</evidence>
<dbReference type="InterPro" id="IPR058982">
    <property type="entry name" value="Beta-barrel_AprE"/>
</dbReference>
<dbReference type="OrthoDB" id="553569at2"/>
<feature type="coiled-coil region" evidence="6">
    <location>
        <begin position="309"/>
        <end position="343"/>
    </location>
</feature>
<keyword evidence="10" id="KW-1185">Reference proteome</keyword>
<feature type="coiled-coil region" evidence="6">
    <location>
        <begin position="243"/>
        <end position="284"/>
    </location>
</feature>
<dbReference type="STRING" id="1921803.NIES593_08680"/>
<evidence type="ECO:0000256" key="2">
    <source>
        <dbReference type="ARBA" id="ARBA00009477"/>
    </source>
</evidence>
<dbReference type="PRINTS" id="PR01490">
    <property type="entry name" value="RTXTOXIND"/>
</dbReference>
<evidence type="ECO:0000256" key="3">
    <source>
        <dbReference type="ARBA" id="ARBA00022692"/>
    </source>
</evidence>
<comment type="similarity">
    <text evidence="2">Belongs to the membrane fusion protein (MFP) (TC 8.A.1) family.</text>
</comment>
<evidence type="ECO:0000256" key="6">
    <source>
        <dbReference type="SAM" id="Coils"/>
    </source>
</evidence>
<accession>A0A1U7HJK5</accession>
<proteinExistence type="inferred from homology"/>
<keyword evidence="5" id="KW-0472">Membrane</keyword>
<dbReference type="GO" id="GO:0016020">
    <property type="term" value="C:membrane"/>
    <property type="evidence" value="ECO:0007669"/>
    <property type="project" value="UniProtKB-SubCell"/>
</dbReference>
<dbReference type="PANTHER" id="PTHR30386">
    <property type="entry name" value="MEMBRANE FUSION SUBUNIT OF EMRAB-TOLC MULTIDRUG EFFLUX PUMP"/>
    <property type="match status" value="1"/>
</dbReference>
<reference evidence="9 10" key="1">
    <citation type="submission" date="2016-11" db="EMBL/GenBank/DDBJ databases">
        <title>Draft Genome Sequences of Nine Cyanobacterial Strains from Diverse Habitats.</title>
        <authorList>
            <person name="Zhu T."/>
            <person name="Hou S."/>
            <person name="Lu X."/>
            <person name="Hess W.R."/>
        </authorList>
    </citation>
    <scope>NUCLEOTIDE SEQUENCE [LARGE SCALE GENOMIC DNA]</scope>
    <source>
        <strain evidence="9 10">NIES-593</strain>
    </source>
</reference>
<dbReference type="InterPro" id="IPR050739">
    <property type="entry name" value="MFP"/>
</dbReference>
<evidence type="ECO:0000313" key="10">
    <source>
        <dbReference type="Proteomes" id="UP000186868"/>
    </source>
</evidence>
<feature type="domain" description="AprE-like beta-barrel" evidence="8">
    <location>
        <begin position="433"/>
        <end position="523"/>
    </location>
</feature>
<gene>
    <name evidence="9" type="ORF">NIES593_08680</name>
</gene>
<dbReference type="RefSeq" id="WP_073599206.1">
    <property type="nucleotide sequence ID" value="NZ_MRCB01000008.1"/>
</dbReference>
<keyword evidence="4" id="KW-1133">Transmembrane helix</keyword>
<keyword evidence="3" id="KW-0812">Transmembrane</keyword>
<dbReference type="AlphaFoldDB" id="A0A1U7HJK5"/>
<dbReference type="Proteomes" id="UP000186868">
    <property type="component" value="Unassembled WGS sequence"/>
</dbReference>
<sequence length="543" mass="60835">MNSSNDKPPSANNRFKKHLLVVDGKNRRPDDSETAWEATTQEAFETDDSERRASKNRKREAEQVGSKDSQQRSFDSLRIIAWTLVSIATLSTAWATLAHELQVEQAISATGQLMTRETIKEMQVPENKVVKAVFVKEGDRVKKGQPLVAFDSLTSYKKLKSLETKRQLFVQQNRFYRRAIEQSIEMAQVEGAILGLKLPREAAFLVRNRTALIAANQQYQAQTLEPQTDSAENPQAPQANPQKVLAELAVRQLQEQLEQNQSQQQQAQERLIAARQRLAQIQALVSEGAIARFESTEQEQAVRSSADELERLRMEQQRLQLSLEQAREQLANVSVAMSNENQKPAIDYQKQITDNKKQIAEIDSQLTKIVTENERQIAELERQIARVKPTSNSYILKAPADGKVFALKATPGFGSQPDEDNTLFKLKSDEQYLVAEVVIPKEDIDFIQDGMPAEIKIDASPFSQLGNLRGQVLAVGSDALPPDAVHHFYGIPAKIGLERQALAVEPQKMPTRSGIAATVTIKINKKQTLGEAIWQKLLPTNSL</sequence>
<evidence type="ECO:0000259" key="8">
    <source>
        <dbReference type="Pfam" id="PF26002"/>
    </source>
</evidence>
<dbReference type="Pfam" id="PF26002">
    <property type="entry name" value="Beta-barrel_AprE"/>
    <property type="match status" value="1"/>
</dbReference>
<evidence type="ECO:0000313" key="9">
    <source>
        <dbReference type="EMBL" id="OKH23731.1"/>
    </source>
</evidence>
<evidence type="ECO:0000256" key="7">
    <source>
        <dbReference type="SAM" id="MobiDB-lite"/>
    </source>
</evidence>